<dbReference type="InterPro" id="IPR011050">
    <property type="entry name" value="Pectin_lyase_fold/virulence"/>
</dbReference>
<feature type="domain" description="PKD" evidence="2">
    <location>
        <begin position="438"/>
        <end position="476"/>
    </location>
</feature>
<dbReference type="InterPro" id="IPR000601">
    <property type="entry name" value="PKD_dom"/>
</dbReference>
<protein>
    <submittedName>
        <fullName evidence="3">PKD domain-containing protein</fullName>
    </submittedName>
</protein>
<reference evidence="4" key="1">
    <citation type="journal article" date="2019" name="Int. J. Syst. Evol. Microbiol.">
        <title>The Global Catalogue of Microorganisms (GCM) 10K type strain sequencing project: providing services to taxonomists for standard genome sequencing and annotation.</title>
        <authorList>
            <consortium name="The Broad Institute Genomics Platform"/>
            <consortium name="The Broad Institute Genome Sequencing Center for Infectious Disease"/>
            <person name="Wu L."/>
            <person name="Ma J."/>
        </authorList>
    </citation>
    <scope>NUCLEOTIDE SEQUENCE [LARGE SCALE GENOMIC DNA]</scope>
    <source>
        <strain evidence="4">CGMCC 4.1437</strain>
    </source>
</reference>
<accession>A0ABW0XEC8</accession>
<dbReference type="EMBL" id="JBHSOF010000080">
    <property type="protein sequence ID" value="MFC5668093.1"/>
    <property type="molecule type" value="Genomic_DNA"/>
</dbReference>
<keyword evidence="4" id="KW-1185">Reference proteome</keyword>
<name>A0ABW0XEC8_9ACTN</name>
<keyword evidence="1" id="KW-0732">Signal</keyword>
<dbReference type="SUPFAM" id="SSF89372">
    <property type="entry name" value="Fucose-specific lectin"/>
    <property type="match status" value="1"/>
</dbReference>
<comment type="caution">
    <text evidence="3">The sequence shown here is derived from an EMBL/GenBank/DDBJ whole genome shotgun (WGS) entry which is preliminary data.</text>
</comment>
<feature type="signal peptide" evidence="1">
    <location>
        <begin position="1"/>
        <end position="26"/>
    </location>
</feature>
<dbReference type="InterPro" id="IPR012334">
    <property type="entry name" value="Pectin_lyas_fold"/>
</dbReference>
<dbReference type="RefSeq" id="WP_380229741.1">
    <property type="nucleotide sequence ID" value="NZ_JBHSOF010000080.1"/>
</dbReference>
<dbReference type="Proteomes" id="UP001595975">
    <property type="component" value="Unassembled WGS sequence"/>
</dbReference>
<sequence>MRLRHALGLTVAAAIAALGLPAPATAATADTATTLHVNKFGPQCSDAGPGTYARPFCTVTAAAAVVEPGQTVRVWQAGDTGEIRIARSGTPEKPITFVGGSADTAPFTRQPVVGSPSAMNSFTLANVHDVTIRGFRTLAQQGVQVIGSSRVVVDQNRFERAGTRQVSLRVAGSDHVTVSRNSFDHSSGLVLDGGSDVLVTANDFNRTTDAGLTATGVADLAVTNNTFALNCFGGVNLLGASPRAVVKNNISVDGNEKSIQADRPYCWDIAPKAQISVSAEAAPTATVDYNVVRPKSGTGAYAWGGSVYPSPTAFAAATGQGAHDLDLDIEYSTTTHDRPFNKLTVAAAGAIDSGDPNAPGIGTDLFGQPVLDHPDVANAGAGTRDRGAHELSGMDGATHLIVTGENVPTATGPAPFTVTARVGSLNTWGTAPSASVVDFGDGSEPVTTTGTVQHTYAAQGVYTVTASAVDTLGGRAEGAASEVRVNPNFPASADLAVTYAGGPYTYRFTVSASSPWNPRNGTVDFGDGTREDVPSRNGSLVHTYATAGRYRAEFTARDESGRDQVVTRWVQVGVDPLTVLKPGERVQILGKSGSSTGDLQNGGAHYGEGVWAPFTPVGATGRQFAAGTVASVALGTTANGVAHNLAATYDGRVFIADRRMSDGSWSSWAEVTSPAGAGPLPGVPTQIAAAVIGNKLHVLALIDSRVHQATGDWSTGTWSGWGDITSAAGLADVGQIAAAATGNSLHIVGLATDGKVYIADGDYDRGTWSSGEVTALLGQNPEGYRISQVTAAAIGSKLHVIVGANTNLFQATADYAAGTWAGWVDLSSANGPTSHVTKLASAATGNKLHVFVFALGVIRSATGDYDRGAWSGWGQVSAASNAPDLSDVAVAAS</sequence>
<dbReference type="Gene3D" id="2.60.40.10">
    <property type="entry name" value="Immunoglobulins"/>
    <property type="match status" value="2"/>
</dbReference>
<dbReference type="InterPro" id="IPR013783">
    <property type="entry name" value="Ig-like_fold"/>
</dbReference>
<organism evidence="3 4">
    <name type="scientific">Kitasatospora misakiensis</name>
    <dbReference type="NCBI Taxonomy" id="67330"/>
    <lineage>
        <taxon>Bacteria</taxon>
        <taxon>Bacillati</taxon>
        <taxon>Actinomycetota</taxon>
        <taxon>Actinomycetes</taxon>
        <taxon>Kitasatosporales</taxon>
        <taxon>Streptomycetaceae</taxon>
        <taxon>Kitasatospora</taxon>
    </lineage>
</organism>
<dbReference type="SUPFAM" id="SSF51126">
    <property type="entry name" value="Pectin lyase-like"/>
    <property type="match status" value="1"/>
</dbReference>
<dbReference type="Pfam" id="PF18911">
    <property type="entry name" value="PKD_4"/>
    <property type="match status" value="2"/>
</dbReference>
<proteinExistence type="predicted"/>
<evidence type="ECO:0000313" key="4">
    <source>
        <dbReference type="Proteomes" id="UP001595975"/>
    </source>
</evidence>
<evidence type="ECO:0000313" key="3">
    <source>
        <dbReference type="EMBL" id="MFC5668093.1"/>
    </source>
</evidence>
<evidence type="ECO:0000256" key="1">
    <source>
        <dbReference type="SAM" id="SignalP"/>
    </source>
</evidence>
<dbReference type="SMART" id="SM00089">
    <property type="entry name" value="PKD"/>
    <property type="match status" value="2"/>
</dbReference>
<evidence type="ECO:0000259" key="2">
    <source>
        <dbReference type="PROSITE" id="PS50093"/>
    </source>
</evidence>
<gene>
    <name evidence="3" type="ORF">ACFP3U_34650</name>
</gene>
<dbReference type="PROSITE" id="PS50093">
    <property type="entry name" value="PKD"/>
    <property type="match status" value="2"/>
</dbReference>
<feature type="domain" description="PKD" evidence="2">
    <location>
        <begin position="524"/>
        <end position="572"/>
    </location>
</feature>
<dbReference type="CDD" id="cd00146">
    <property type="entry name" value="PKD"/>
    <property type="match status" value="2"/>
</dbReference>
<dbReference type="InterPro" id="IPR039448">
    <property type="entry name" value="Beta_helix"/>
</dbReference>
<dbReference type="InterPro" id="IPR022409">
    <property type="entry name" value="PKD/Chitinase_dom"/>
</dbReference>
<dbReference type="SUPFAM" id="SSF49299">
    <property type="entry name" value="PKD domain"/>
    <property type="match status" value="2"/>
</dbReference>
<dbReference type="Gene3D" id="2.160.20.10">
    <property type="entry name" value="Single-stranded right-handed beta-helix, Pectin lyase-like"/>
    <property type="match status" value="1"/>
</dbReference>
<dbReference type="InterPro" id="IPR035986">
    <property type="entry name" value="PKD_dom_sf"/>
</dbReference>
<dbReference type="Pfam" id="PF13229">
    <property type="entry name" value="Beta_helix"/>
    <property type="match status" value="1"/>
</dbReference>
<feature type="chain" id="PRO_5045181478" evidence="1">
    <location>
        <begin position="27"/>
        <end position="893"/>
    </location>
</feature>